<dbReference type="GO" id="GO:0016787">
    <property type="term" value="F:hydrolase activity"/>
    <property type="evidence" value="ECO:0007669"/>
    <property type="project" value="UniProtKB-KW"/>
</dbReference>
<sequence length="360" mass="40241">MVAATEGFDPREYTKLKKHTTCKAVKRDEGDKPVDINMSYVDINPSAKHTLLLVHGWPSLWTTWSYQIKEFENDYRLIAPDHRGFGESTHPGDVQSSGTLQDLVADMVCVLEDAGVTTATCVGHDWGSAVCYEAARSRPDIFTAVAGVAVPYMPANGDKFTPVAALVPLLPKLAYNVFFADNTSAAAAELNEDVGRTIRATLRQKSSPPPEDFLTYKDTYMGPWKKYAEIPPVPFFTPEEEKYYVEQYSIQKFDNTLQFYTTPASQSLAWKFAHDQGNWTIPQPALSILPSDDPVADWVKAAAILHSADFLPNLKTVVVPGSHWFHLESAELFNKELRAWLEETLGEKAETATEHFVDEF</sequence>
<dbReference type="EMBL" id="GL377318">
    <property type="protein sequence ID" value="EFI91259.1"/>
    <property type="molecule type" value="Genomic_DNA"/>
</dbReference>
<dbReference type="eggNOG" id="KOG4178">
    <property type="taxonomic scope" value="Eukaryota"/>
</dbReference>
<dbReference type="Proteomes" id="UP000007431">
    <property type="component" value="Unassembled WGS sequence"/>
</dbReference>
<dbReference type="STRING" id="578458.D8QLG2"/>
<protein>
    <recommendedName>
        <fullName evidence="3">AB hydrolase-1 domain-containing protein</fullName>
    </recommendedName>
</protein>
<dbReference type="Gene3D" id="3.40.50.1820">
    <property type="entry name" value="alpha/beta hydrolase"/>
    <property type="match status" value="1"/>
</dbReference>
<name>D8QLG2_SCHCM</name>
<dbReference type="VEuPathDB" id="FungiDB:SCHCODRAFT_02645722"/>
<proteinExistence type="inferred from homology"/>
<evidence type="ECO:0000313" key="4">
    <source>
        <dbReference type="EMBL" id="EFI91259.1"/>
    </source>
</evidence>
<evidence type="ECO:0000256" key="1">
    <source>
        <dbReference type="ARBA" id="ARBA00022801"/>
    </source>
</evidence>
<dbReference type="OMA" id="CMGHDWG"/>
<dbReference type="Pfam" id="PF00561">
    <property type="entry name" value="Abhydrolase_1"/>
    <property type="match status" value="1"/>
</dbReference>
<dbReference type="AlphaFoldDB" id="D8QLG2"/>
<evidence type="ECO:0000256" key="2">
    <source>
        <dbReference type="ARBA" id="ARBA00038334"/>
    </source>
</evidence>
<reference evidence="4 5" key="1">
    <citation type="journal article" date="2010" name="Nat. Biotechnol.">
        <title>Genome sequence of the model mushroom Schizophyllum commune.</title>
        <authorList>
            <person name="Ohm R.A."/>
            <person name="de Jong J.F."/>
            <person name="Lugones L.G."/>
            <person name="Aerts A."/>
            <person name="Kothe E."/>
            <person name="Stajich J.E."/>
            <person name="de Vries R.P."/>
            <person name="Record E."/>
            <person name="Levasseur A."/>
            <person name="Baker S.E."/>
            <person name="Bartholomew K.A."/>
            <person name="Coutinho P.M."/>
            <person name="Erdmann S."/>
            <person name="Fowler T.J."/>
            <person name="Gathman A.C."/>
            <person name="Lombard V."/>
            <person name="Henrissat B."/>
            <person name="Knabe N."/>
            <person name="Kuees U."/>
            <person name="Lilly W.W."/>
            <person name="Lindquist E."/>
            <person name="Lucas S."/>
            <person name="Magnuson J.K."/>
            <person name="Piumi F."/>
            <person name="Raudaskoski M."/>
            <person name="Salamov A."/>
            <person name="Schmutz J."/>
            <person name="Schwarze F.W.M.R."/>
            <person name="vanKuyk P.A."/>
            <person name="Horton J.S."/>
            <person name="Grigoriev I.V."/>
            <person name="Woesten H.A.B."/>
        </authorList>
    </citation>
    <scope>NUCLEOTIDE SEQUENCE [LARGE SCALE GENOMIC DNA]</scope>
    <source>
        <strain evidence="5">H4-8 / FGSC 9210</strain>
    </source>
</reference>
<keyword evidence="5" id="KW-1185">Reference proteome</keyword>
<comment type="similarity">
    <text evidence="2">Belongs to the AB hydrolase superfamily. Epoxide hydrolase family.</text>
</comment>
<dbReference type="InterPro" id="IPR029058">
    <property type="entry name" value="AB_hydrolase_fold"/>
</dbReference>
<dbReference type="HOGENOM" id="CLU_020336_7_5_1"/>
<dbReference type="InterPro" id="IPR000639">
    <property type="entry name" value="Epox_hydrolase-like"/>
</dbReference>
<feature type="domain" description="AB hydrolase-1" evidence="3">
    <location>
        <begin position="50"/>
        <end position="329"/>
    </location>
</feature>
<accession>D8QLG2</accession>
<gene>
    <name evidence="4" type="ORF">SCHCODRAFT_62514</name>
</gene>
<organism evidence="5">
    <name type="scientific">Schizophyllum commune (strain H4-8 / FGSC 9210)</name>
    <name type="common">Split gill fungus</name>
    <dbReference type="NCBI Taxonomy" id="578458"/>
    <lineage>
        <taxon>Eukaryota</taxon>
        <taxon>Fungi</taxon>
        <taxon>Dikarya</taxon>
        <taxon>Basidiomycota</taxon>
        <taxon>Agaricomycotina</taxon>
        <taxon>Agaricomycetes</taxon>
        <taxon>Agaricomycetidae</taxon>
        <taxon>Agaricales</taxon>
        <taxon>Schizophyllaceae</taxon>
        <taxon>Schizophyllum</taxon>
    </lineage>
</organism>
<dbReference type="PRINTS" id="PR00412">
    <property type="entry name" value="EPOXHYDRLASE"/>
</dbReference>
<dbReference type="PANTHER" id="PTHR43329">
    <property type="entry name" value="EPOXIDE HYDROLASE"/>
    <property type="match status" value="1"/>
</dbReference>
<dbReference type="InterPro" id="IPR000073">
    <property type="entry name" value="AB_hydrolase_1"/>
</dbReference>
<evidence type="ECO:0000313" key="5">
    <source>
        <dbReference type="Proteomes" id="UP000007431"/>
    </source>
</evidence>
<evidence type="ECO:0000259" key="3">
    <source>
        <dbReference type="Pfam" id="PF00561"/>
    </source>
</evidence>
<dbReference type="SUPFAM" id="SSF53474">
    <property type="entry name" value="alpha/beta-Hydrolases"/>
    <property type="match status" value="1"/>
</dbReference>
<keyword evidence="1" id="KW-0378">Hydrolase</keyword>
<dbReference type="InParanoid" id="D8QLG2"/>